<organism evidence="1 2">
    <name type="scientific">Belnapia rosea</name>
    <dbReference type="NCBI Taxonomy" id="938405"/>
    <lineage>
        <taxon>Bacteria</taxon>
        <taxon>Pseudomonadati</taxon>
        <taxon>Pseudomonadota</taxon>
        <taxon>Alphaproteobacteria</taxon>
        <taxon>Acetobacterales</taxon>
        <taxon>Roseomonadaceae</taxon>
        <taxon>Belnapia</taxon>
    </lineage>
</organism>
<name>A0A1G6P869_9PROT</name>
<dbReference type="RefSeq" id="WP_245704674.1">
    <property type="nucleotide sequence ID" value="NZ_FMXZ01000004.1"/>
</dbReference>
<dbReference type="Pfam" id="PF10768">
    <property type="entry name" value="FliX"/>
    <property type="match status" value="1"/>
</dbReference>
<dbReference type="EMBL" id="FMZX01000002">
    <property type="protein sequence ID" value="SDC76460.1"/>
    <property type="molecule type" value="Genomic_DNA"/>
</dbReference>
<keyword evidence="1" id="KW-0282">Flagellum</keyword>
<evidence type="ECO:0000313" key="1">
    <source>
        <dbReference type="EMBL" id="SDC76460.1"/>
    </source>
</evidence>
<gene>
    <name evidence="1" type="ORF">SAMN04487779_1002303</name>
</gene>
<dbReference type="STRING" id="938405.SAMN02927895_02021"/>
<proteinExistence type="predicted"/>
<keyword evidence="2" id="KW-1185">Reference proteome</keyword>
<protein>
    <submittedName>
        <fullName evidence="1">Class II flagellar assembly regulator</fullName>
    </submittedName>
</protein>
<dbReference type="GO" id="GO:0044781">
    <property type="term" value="P:bacterial-type flagellum organization"/>
    <property type="evidence" value="ECO:0007669"/>
    <property type="project" value="InterPro"/>
</dbReference>
<dbReference type="Proteomes" id="UP000198925">
    <property type="component" value="Unassembled WGS sequence"/>
</dbReference>
<accession>A0A1G6P869</accession>
<keyword evidence="1" id="KW-0966">Cell projection</keyword>
<dbReference type="AlphaFoldDB" id="A0A1G6P869"/>
<dbReference type="InterPro" id="IPR019704">
    <property type="entry name" value="Flagellar_assmbl_FliX_class2"/>
</dbReference>
<reference evidence="1 2" key="1">
    <citation type="submission" date="2016-10" db="EMBL/GenBank/DDBJ databases">
        <authorList>
            <person name="de Groot N.N."/>
        </authorList>
    </citation>
    <scope>NUCLEOTIDE SEQUENCE [LARGE SCALE GENOMIC DNA]</scope>
    <source>
        <strain evidence="1 2">CPCC 100156</strain>
    </source>
</reference>
<evidence type="ECO:0000313" key="2">
    <source>
        <dbReference type="Proteomes" id="UP000198925"/>
    </source>
</evidence>
<sequence>MQGIDRLGGTMRATASRRAARGGAGGFRLDAGEAGAPHEAVATSGIAPAGLGLLALQEAGSGVERDAAAQRRAVDILEELNALQCDMLGGSPLDPARLRRLLDSGEEGADPGLREVVRGVVLRAQVELMRRGLLEVASVA</sequence>
<keyword evidence="1" id="KW-0969">Cilium</keyword>